<dbReference type="Proteomes" id="UP001396334">
    <property type="component" value="Unassembled WGS sequence"/>
</dbReference>
<keyword evidence="3" id="KW-1185">Reference proteome</keyword>
<organism evidence="2 3">
    <name type="scientific">Hibiscus sabdariffa</name>
    <name type="common">roselle</name>
    <dbReference type="NCBI Taxonomy" id="183260"/>
    <lineage>
        <taxon>Eukaryota</taxon>
        <taxon>Viridiplantae</taxon>
        <taxon>Streptophyta</taxon>
        <taxon>Embryophyta</taxon>
        <taxon>Tracheophyta</taxon>
        <taxon>Spermatophyta</taxon>
        <taxon>Magnoliopsida</taxon>
        <taxon>eudicotyledons</taxon>
        <taxon>Gunneridae</taxon>
        <taxon>Pentapetalae</taxon>
        <taxon>rosids</taxon>
        <taxon>malvids</taxon>
        <taxon>Malvales</taxon>
        <taxon>Malvaceae</taxon>
        <taxon>Malvoideae</taxon>
        <taxon>Hibiscus</taxon>
    </lineage>
</organism>
<comment type="caution">
    <text evidence="2">The sequence shown here is derived from an EMBL/GenBank/DDBJ whole genome shotgun (WGS) entry which is preliminary data.</text>
</comment>
<dbReference type="Gene3D" id="3.40.630.30">
    <property type="match status" value="2"/>
</dbReference>
<reference evidence="2 3" key="1">
    <citation type="journal article" date="2024" name="G3 (Bethesda)">
        <title>Genome assembly of Hibiscus sabdariffa L. provides insights into metabolisms of medicinal natural products.</title>
        <authorList>
            <person name="Kim T."/>
        </authorList>
    </citation>
    <scope>NUCLEOTIDE SEQUENCE [LARGE SCALE GENOMIC DNA]</scope>
    <source>
        <strain evidence="2">TK-2024</strain>
        <tissue evidence="2">Old leaves</tissue>
    </source>
</reference>
<gene>
    <name evidence="2" type="ORF">V6N11_065650</name>
</gene>
<proteinExistence type="predicted"/>
<evidence type="ECO:0000259" key="1">
    <source>
        <dbReference type="PROSITE" id="PS51186"/>
    </source>
</evidence>
<protein>
    <recommendedName>
        <fullName evidence="1">N-acetyltransferase domain-containing protein</fullName>
    </recommendedName>
</protein>
<sequence>MEQTSVVQLHQTKPDHGCPNNLSLRPLDVSDIDDFMVWATDEKVTRFCTWETHTNKEDGLNYIKNTVVSHPWFRAIWCHYGELEFGGYVLAAKYWGKGIGTRGVKMVGETIFEEWPQLENLGLSGFVREGVLRKYVVVKGRCRDRVMFSLLSTDHRQVLECIVTLAKKQ</sequence>
<dbReference type="PROSITE" id="PS51186">
    <property type="entry name" value="GNAT"/>
    <property type="match status" value="1"/>
</dbReference>
<name>A0ABR2PIG0_9ROSI</name>
<accession>A0ABR2PIG0</accession>
<dbReference type="PANTHER" id="PTHR46067:SF27">
    <property type="entry name" value="ACYL-COA N-ACYLTRANSFERASES (NAT) SUPERFAMILY PROTEIN"/>
    <property type="match status" value="1"/>
</dbReference>
<dbReference type="PANTHER" id="PTHR46067">
    <property type="entry name" value="ACYL-COA N-ACYLTRANSFERASES (NAT) SUPERFAMILY PROTEIN"/>
    <property type="match status" value="1"/>
</dbReference>
<feature type="domain" description="N-acetyltransferase" evidence="1">
    <location>
        <begin position="22"/>
        <end position="152"/>
    </location>
</feature>
<dbReference type="InterPro" id="IPR016181">
    <property type="entry name" value="Acyl_CoA_acyltransferase"/>
</dbReference>
<evidence type="ECO:0000313" key="2">
    <source>
        <dbReference type="EMBL" id="KAK8988051.1"/>
    </source>
</evidence>
<evidence type="ECO:0000313" key="3">
    <source>
        <dbReference type="Proteomes" id="UP001396334"/>
    </source>
</evidence>
<dbReference type="EMBL" id="JBBPBN010000059">
    <property type="protein sequence ID" value="KAK8988051.1"/>
    <property type="molecule type" value="Genomic_DNA"/>
</dbReference>
<dbReference type="SUPFAM" id="SSF55729">
    <property type="entry name" value="Acyl-CoA N-acyltransferases (Nat)"/>
    <property type="match status" value="1"/>
</dbReference>
<dbReference type="InterPro" id="IPR000182">
    <property type="entry name" value="GNAT_dom"/>
</dbReference>